<dbReference type="AlphaFoldDB" id="A0A8B7XFR1"/>
<feature type="region of interest" description="Disordered" evidence="1">
    <location>
        <begin position="451"/>
        <end position="505"/>
    </location>
</feature>
<organism evidence="3 4">
    <name type="scientific">Acanthaster planci</name>
    <name type="common">Crown-of-thorns starfish</name>
    <dbReference type="NCBI Taxonomy" id="133434"/>
    <lineage>
        <taxon>Eukaryota</taxon>
        <taxon>Metazoa</taxon>
        <taxon>Echinodermata</taxon>
        <taxon>Eleutherozoa</taxon>
        <taxon>Asterozoa</taxon>
        <taxon>Asteroidea</taxon>
        <taxon>Valvatacea</taxon>
        <taxon>Valvatida</taxon>
        <taxon>Acanthasteridae</taxon>
        <taxon>Acanthaster</taxon>
    </lineage>
</organism>
<evidence type="ECO:0000313" key="4">
    <source>
        <dbReference type="RefSeq" id="XP_022079603.1"/>
    </source>
</evidence>
<dbReference type="GeneID" id="110973238"/>
<dbReference type="PROSITE" id="PS00888">
    <property type="entry name" value="CNMP_BINDING_1"/>
    <property type="match status" value="1"/>
</dbReference>
<dbReference type="SUPFAM" id="SSF51206">
    <property type="entry name" value="cAMP-binding domain-like"/>
    <property type="match status" value="2"/>
</dbReference>
<dbReference type="InterPro" id="IPR018488">
    <property type="entry name" value="cNMP-bd_CS"/>
</dbReference>
<dbReference type="Proteomes" id="UP000694845">
    <property type="component" value="Unplaced"/>
</dbReference>
<evidence type="ECO:0000259" key="2">
    <source>
        <dbReference type="PROSITE" id="PS50042"/>
    </source>
</evidence>
<feature type="compositionally biased region" description="Polar residues" evidence="1">
    <location>
        <begin position="479"/>
        <end position="489"/>
    </location>
</feature>
<feature type="compositionally biased region" description="Polar residues" evidence="1">
    <location>
        <begin position="461"/>
        <end position="471"/>
    </location>
</feature>
<evidence type="ECO:0000256" key="1">
    <source>
        <dbReference type="SAM" id="MobiDB-lite"/>
    </source>
</evidence>
<keyword evidence="3" id="KW-1185">Reference proteome</keyword>
<dbReference type="CDD" id="cd00038">
    <property type="entry name" value="CAP_ED"/>
    <property type="match status" value="1"/>
</dbReference>
<dbReference type="InterPro" id="IPR014710">
    <property type="entry name" value="RmlC-like_jellyroll"/>
</dbReference>
<dbReference type="KEGG" id="aplc:110973238"/>
<feature type="domain" description="Cyclic nucleotide-binding" evidence="2">
    <location>
        <begin position="247"/>
        <end position="344"/>
    </location>
</feature>
<dbReference type="RefSeq" id="XP_022079603.1">
    <property type="nucleotide sequence ID" value="XM_022223911.1"/>
</dbReference>
<dbReference type="InterPro" id="IPR000595">
    <property type="entry name" value="cNMP-bd_dom"/>
</dbReference>
<sequence>MEPLAKNSVLHRPRSQSVGAAFAGVTGQNNTGQDRDRPDQGSPHRTALCRGIVRTNTLTSIREDSSQLKDSAGRRYSTVPRRVAVVSQYDRKHGGSSAGSRPGMGRRRTTALIQEDLLKPEKPAGPTPYQRFKLKANAVRWLCMACISYMRAASEKALKGSLLEVVQNIMSQAEAEARRTGNDGSLPRGIISSAYPDMTFDASEFQRFSKRGEGIPKRIKELLRVPEEERTQEQIENIVRSMQHVEEFAKYPPEVQKKMCEYAWYDEYGPNRVVIKEGQEAEGLYVVLSGNLTETLAGQTYLLKKGDKFGENDLIRGSKRTSTVMTKNKVEMFCLHSEDYAQVFNTKLNIKPEDCIKYLGTIPVFQMWSGLGKLLDSPVNWGIQNYRPGQVIVPDSNTNDWIYVVKSGTCDVLKRLVPGVCAFDPSKKNYKEYKKAMGAIEMSQIHQIKRPGANKKKTIPQIRTPQDSASSPLGGKATFLTTPKPQSADSGFKQRTPISGISDNVMERRRNLQPGMWTESLGKKPRKLLESSGLNGCIKRGSELDIPYCVRVAELEAGDVFGMLTVLPSFKETSVSLVSQGAEAIRINKTFFLKYADERVFTQIEMRYEPYPTQDECLDDLDVTSQWERFKVVEVEKTLQRISSAPR</sequence>
<dbReference type="PANTHER" id="PTHR23011">
    <property type="entry name" value="CYCLIC NUCLEOTIDE-BINDING DOMAIN CONTAINING PROTEIN"/>
    <property type="match status" value="1"/>
</dbReference>
<dbReference type="Pfam" id="PF00027">
    <property type="entry name" value="cNMP_binding"/>
    <property type="match status" value="1"/>
</dbReference>
<evidence type="ECO:0000313" key="3">
    <source>
        <dbReference type="Proteomes" id="UP000694845"/>
    </source>
</evidence>
<dbReference type="PROSITE" id="PS50042">
    <property type="entry name" value="CNMP_BINDING_3"/>
    <property type="match status" value="1"/>
</dbReference>
<dbReference type="InterPro" id="IPR018490">
    <property type="entry name" value="cNMP-bd_dom_sf"/>
</dbReference>
<gene>
    <name evidence="4" type="primary">LOC110973238</name>
</gene>
<dbReference type="OrthoDB" id="166212at2759"/>
<accession>A0A8B7XFR1</accession>
<reference evidence="4" key="1">
    <citation type="submission" date="2025-08" db="UniProtKB">
        <authorList>
            <consortium name="RefSeq"/>
        </authorList>
    </citation>
    <scope>IDENTIFICATION</scope>
</reference>
<proteinExistence type="predicted"/>
<feature type="region of interest" description="Disordered" evidence="1">
    <location>
        <begin position="1"/>
        <end position="45"/>
    </location>
</feature>
<protein>
    <submittedName>
        <fullName evidence="4">Uncharacterized protein LOC110973238 isoform X1</fullName>
    </submittedName>
</protein>
<name>A0A8B7XFR1_ACAPL</name>
<dbReference type="PANTHER" id="PTHR23011:SF38">
    <property type="entry name" value="CYCLIC NUCLEOTIDE-BINDING DOMAIN-CONTAINING PROTEIN"/>
    <property type="match status" value="1"/>
</dbReference>
<dbReference type="Gene3D" id="2.60.120.10">
    <property type="entry name" value="Jelly Rolls"/>
    <property type="match status" value="2"/>
</dbReference>